<gene>
    <name evidence="5" type="ORF">DNG_05719</name>
</gene>
<dbReference type="InterPro" id="IPR016169">
    <property type="entry name" value="FAD-bd_PCMH_sub2"/>
</dbReference>
<dbReference type="InterPro" id="IPR012951">
    <property type="entry name" value="BBE"/>
</dbReference>
<dbReference type="PROSITE" id="PS51387">
    <property type="entry name" value="FAD_PCMH"/>
    <property type="match status" value="1"/>
</dbReference>
<accession>A0AAE8N0Z4</accession>
<comment type="similarity">
    <text evidence="1">Belongs to the oxygen-dependent FAD-linked oxidoreductase family.</text>
</comment>
<dbReference type="InterPro" id="IPR016166">
    <property type="entry name" value="FAD-bd_PCMH"/>
</dbReference>
<dbReference type="AlphaFoldDB" id="A0AAE8N0Z4"/>
<dbReference type="InterPro" id="IPR036318">
    <property type="entry name" value="FAD-bd_PCMH-like_sf"/>
</dbReference>
<evidence type="ECO:0000256" key="3">
    <source>
        <dbReference type="SAM" id="SignalP"/>
    </source>
</evidence>
<dbReference type="Pfam" id="PF08031">
    <property type="entry name" value="BBE"/>
    <property type="match status" value="1"/>
</dbReference>
<evidence type="ECO:0000256" key="1">
    <source>
        <dbReference type="ARBA" id="ARBA00005466"/>
    </source>
</evidence>
<dbReference type="PANTHER" id="PTHR13878">
    <property type="entry name" value="GULONOLACTONE OXIDASE"/>
    <property type="match status" value="1"/>
</dbReference>
<reference evidence="5" key="1">
    <citation type="submission" date="2018-03" db="EMBL/GenBank/DDBJ databases">
        <authorList>
            <person name="Guldener U."/>
        </authorList>
    </citation>
    <scope>NUCLEOTIDE SEQUENCE</scope>
</reference>
<dbReference type="SUPFAM" id="SSF56176">
    <property type="entry name" value="FAD-binding/transporter-associated domain-like"/>
    <property type="match status" value="1"/>
</dbReference>
<comment type="caution">
    <text evidence="5">The sequence shown here is derived from an EMBL/GenBank/DDBJ whole genome shotgun (WGS) entry which is preliminary data.</text>
</comment>
<protein>
    <submittedName>
        <fullName evidence="5">Related to isoamyl alcohol oxidase</fullName>
    </submittedName>
</protein>
<keyword evidence="6" id="KW-1185">Reference proteome</keyword>
<evidence type="ECO:0000259" key="4">
    <source>
        <dbReference type="PROSITE" id="PS51387"/>
    </source>
</evidence>
<name>A0AAE8N0Z4_9PEZI</name>
<keyword evidence="2" id="KW-0560">Oxidoreductase</keyword>
<dbReference type="PANTHER" id="PTHR13878:SF97">
    <property type="entry name" value="ISOAMYL ALCOHOL OXIDASE"/>
    <property type="match status" value="1"/>
</dbReference>
<dbReference type="InterPro" id="IPR006094">
    <property type="entry name" value="Oxid_FAD_bind_N"/>
</dbReference>
<dbReference type="GO" id="GO:0016491">
    <property type="term" value="F:oxidoreductase activity"/>
    <property type="evidence" value="ECO:0007669"/>
    <property type="project" value="UniProtKB-KW"/>
</dbReference>
<keyword evidence="3" id="KW-0732">Signal</keyword>
<dbReference type="Pfam" id="PF01565">
    <property type="entry name" value="FAD_binding_4"/>
    <property type="match status" value="1"/>
</dbReference>
<evidence type="ECO:0000313" key="5">
    <source>
        <dbReference type="EMBL" id="SPO03038.1"/>
    </source>
</evidence>
<dbReference type="Proteomes" id="UP001187682">
    <property type="component" value="Unassembled WGS sequence"/>
</dbReference>
<dbReference type="GO" id="GO:0071949">
    <property type="term" value="F:FAD binding"/>
    <property type="evidence" value="ECO:0007669"/>
    <property type="project" value="InterPro"/>
</dbReference>
<proteinExistence type="inferred from homology"/>
<feature type="chain" id="PRO_5042296570" evidence="3">
    <location>
        <begin position="23"/>
        <end position="580"/>
    </location>
</feature>
<feature type="signal peptide" evidence="3">
    <location>
        <begin position="1"/>
        <end position="22"/>
    </location>
</feature>
<dbReference type="InterPro" id="IPR050432">
    <property type="entry name" value="FAD-linked_Oxidoreductases_BP"/>
</dbReference>
<feature type="domain" description="FAD-binding PCMH-type" evidence="4">
    <location>
        <begin position="124"/>
        <end position="304"/>
    </location>
</feature>
<evidence type="ECO:0000256" key="2">
    <source>
        <dbReference type="ARBA" id="ARBA00023002"/>
    </source>
</evidence>
<dbReference type="EMBL" id="ONZQ02000007">
    <property type="protein sequence ID" value="SPO03038.1"/>
    <property type="molecule type" value="Genomic_DNA"/>
</dbReference>
<dbReference type="Gene3D" id="3.30.465.10">
    <property type="match status" value="2"/>
</dbReference>
<evidence type="ECO:0000313" key="6">
    <source>
        <dbReference type="Proteomes" id="UP001187682"/>
    </source>
</evidence>
<organism evidence="5 6">
    <name type="scientific">Cephalotrichum gorgonifer</name>
    <dbReference type="NCBI Taxonomy" id="2041049"/>
    <lineage>
        <taxon>Eukaryota</taxon>
        <taxon>Fungi</taxon>
        <taxon>Dikarya</taxon>
        <taxon>Ascomycota</taxon>
        <taxon>Pezizomycotina</taxon>
        <taxon>Sordariomycetes</taxon>
        <taxon>Hypocreomycetidae</taxon>
        <taxon>Microascales</taxon>
        <taxon>Microascaceae</taxon>
        <taxon>Cephalotrichum</taxon>
    </lineage>
</organism>
<sequence>MKFLTLTLYSFLTTALAGPGHAAPSCKCYPGGSCWPSDKEWAKLSKDTQGRFSVELPPGLACFPTYEGEANPGANDPARCAEVTANWNDPDWVADLGTWPMLPFWSNSTCYPSNAGTCSATCNQGVVPTYVIKATKVSDIQAGVKFAKKHNLRLIVRNTGHDFMGRSVGWGALVINTHRFSDVKLINKWNGPDGYRGRAITAGAGVMVKDLYAAAWAANQDVLAGECPTVGVAGGYVQGGGQGPLSGIYGLASDNALEFKVVLADGKHVTANSKTNPDLFWALKGGGPGTYGVVTSVTFKTYDRVPVTGMTLNIVGEGDTFWEGWNIWYSYAPELVKHGIYVWYAASPGNIIAQPFVAPNMTKAEVEAVLLPMLDRLDAAGVSYTRSEIKTFPNFGELYGEMWFTAFHAANGQAGFGGRLISLKDVAENGDALISAFRYVLEKYGAAVGFGGHLVNPGNRVPDPDQKLSAVHPVFRTTADIGVYLYFLEDCLSAERRAEVLDAITNDIGEAIRQATPNSAVYSNEGDINEPNWQEAFWGAAVYPKLVAIKEKYDKNRVFWTKATPGSENWELVDERLCKA</sequence>